<keyword evidence="1" id="KW-0472">Membrane</keyword>
<feature type="transmembrane region" description="Helical" evidence="1">
    <location>
        <begin position="12"/>
        <end position="32"/>
    </location>
</feature>
<dbReference type="RefSeq" id="WP_091653828.1">
    <property type="nucleotide sequence ID" value="NZ_FOVW01000006.1"/>
</dbReference>
<evidence type="ECO:0000313" key="2">
    <source>
        <dbReference type="EMBL" id="SFO38745.1"/>
    </source>
</evidence>
<sequence>MGQELKLFFLRLWPFFLILVVIPGISFGVWWIESKKDLSVLVIDKTVPNSTFREHKGLFWALEYDKYIKKDGFYYDEKKDYLGFFPSEFQEDIGEVKDLIQPTKLDLEKLVQDHELFYYADTYGVYESNFFASQRRSNERSNKIYGGLSQADIDLLTLAKENERTIVAEYNTMASPTLRSIRSQFERLMGLKWTGWIGRYFDELDVNKNGDLPQWLIGNYRKQNDNQWPFAGPGMVFVNELGEIEIFVANEDFTNTTPLIRTQKVNKHGFSLPEVVPYPDWFDVVLIERDYQVISYFDIGATNQGLERLREMGLPRFFPAAVFKPNGKGEIYYMSGDFSDMQGDLGAARFKGLPFFYRGLYVASDYRDRQSFFWNYYLPLTRQILQRTHQKQN</sequence>
<gene>
    <name evidence="2" type="ORF">SAMN04488519_10636</name>
</gene>
<evidence type="ECO:0000313" key="3">
    <source>
        <dbReference type="Proteomes" id="UP000199564"/>
    </source>
</evidence>
<organism evidence="2 3">
    <name type="scientific">Algoriphagus ornithinivorans</name>
    <dbReference type="NCBI Taxonomy" id="226506"/>
    <lineage>
        <taxon>Bacteria</taxon>
        <taxon>Pseudomonadati</taxon>
        <taxon>Bacteroidota</taxon>
        <taxon>Cytophagia</taxon>
        <taxon>Cytophagales</taxon>
        <taxon>Cyclobacteriaceae</taxon>
        <taxon>Algoriphagus</taxon>
    </lineage>
</organism>
<dbReference type="STRING" id="226506.SAMN04488519_10636"/>
<dbReference type="AlphaFoldDB" id="A0A1I5GRV3"/>
<evidence type="ECO:0000256" key="1">
    <source>
        <dbReference type="SAM" id="Phobius"/>
    </source>
</evidence>
<reference evidence="3" key="1">
    <citation type="submission" date="2016-10" db="EMBL/GenBank/DDBJ databases">
        <authorList>
            <person name="Varghese N."/>
            <person name="Submissions S."/>
        </authorList>
    </citation>
    <scope>NUCLEOTIDE SEQUENCE [LARGE SCALE GENOMIC DNA]</scope>
    <source>
        <strain evidence="3">DSM 15282</strain>
    </source>
</reference>
<dbReference type="EMBL" id="FOVW01000006">
    <property type="protein sequence ID" value="SFO38745.1"/>
    <property type="molecule type" value="Genomic_DNA"/>
</dbReference>
<keyword evidence="1" id="KW-0812">Transmembrane</keyword>
<proteinExistence type="predicted"/>
<keyword evidence="3" id="KW-1185">Reference proteome</keyword>
<keyword evidence="1" id="KW-1133">Transmembrane helix</keyword>
<accession>A0A1I5GRV3</accession>
<name>A0A1I5GRV3_9BACT</name>
<dbReference type="Proteomes" id="UP000199564">
    <property type="component" value="Unassembled WGS sequence"/>
</dbReference>
<protein>
    <submittedName>
        <fullName evidence="2">Uncharacterized protein</fullName>
    </submittedName>
</protein>